<reference evidence="1 2" key="1">
    <citation type="submission" date="2017-05" db="EMBL/GenBank/DDBJ databases">
        <title>Genomic insights into alkan degradation activity of Oleiphilus messinensis.</title>
        <authorList>
            <person name="Kozyavkin S.A."/>
            <person name="Slesarev A.I."/>
            <person name="Golyshin P.N."/>
            <person name="Korzhenkov A."/>
            <person name="Golyshina O.N."/>
            <person name="Toshchakov S.V."/>
        </authorList>
    </citation>
    <scope>NUCLEOTIDE SEQUENCE [LARGE SCALE GENOMIC DNA]</scope>
    <source>
        <strain evidence="1 2">ME102</strain>
    </source>
</reference>
<protein>
    <submittedName>
        <fullName evidence="1">Membrane protein</fullName>
    </submittedName>
</protein>
<dbReference type="SUPFAM" id="SSF53649">
    <property type="entry name" value="Alkaline phosphatase-like"/>
    <property type="match status" value="1"/>
</dbReference>
<keyword evidence="2" id="KW-1185">Reference proteome</keyword>
<dbReference type="Gene3D" id="3.40.720.10">
    <property type="entry name" value="Alkaline Phosphatase, subunit A"/>
    <property type="match status" value="1"/>
</dbReference>
<name>A0A1Y0IA59_9GAMM</name>
<gene>
    <name evidence="1" type="ORF">OLMES_3369</name>
</gene>
<evidence type="ECO:0000313" key="2">
    <source>
        <dbReference type="Proteomes" id="UP000196027"/>
    </source>
</evidence>
<accession>A0A1Y0IA59</accession>
<dbReference type="OrthoDB" id="5695065at2"/>
<dbReference type="Proteomes" id="UP000196027">
    <property type="component" value="Chromosome"/>
</dbReference>
<organism evidence="1 2">
    <name type="scientific">Oleiphilus messinensis</name>
    <dbReference type="NCBI Taxonomy" id="141451"/>
    <lineage>
        <taxon>Bacteria</taxon>
        <taxon>Pseudomonadati</taxon>
        <taxon>Pseudomonadota</taxon>
        <taxon>Gammaproteobacteria</taxon>
        <taxon>Oceanospirillales</taxon>
        <taxon>Oleiphilaceae</taxon>
        <taxon>Oleiphilus</taxon>
    </lineage>
</organism>
<sequence length="407" mass="43375">MKKVTPDDVNSTRRRLLKTFAASGISKALITGSPLVSGMLFARHADAADAPDKSVAIYVPGGAIRDFWVPTGSGSSMVLPAMSSGYEAVKTECNFLLDMAHTSGGHGRTPLLLSNRWNGSDSYDVQMGKQLGPGMPFTYVNLGVHSNGQGYLTRDGNSQIPFEDNPFNAFNLLFGSGANSNPKTPIMDAHAAAANAIRSKLAGYEVQRLDEHLQAIDDTRRRLDDLGGGGGTCSAAPNGTEFPLTHETFSQQARLQADIAVAALKCNFTRSVSLAFGNHQGEFRIPELNYQGLYHQSIHGGSNGLPDYPYYVEMRRHLGSLSAYLIGRLRDEGILDSTIVVETTDMGHADVHGSSDVPLLIAGGGGAIQRGVTTSGNGFNQHDLLHTAARACGVTLDFGREIPGVLV</sequence>
<dbReference type="InterPro" id="IPR017850">
    <property type="entry name" value="Alkaline_phosphatase_core_sf"/>
</dbReference>
<dbReference type="Pfam" id="PF07586">
    <property type="entry name" value="HXXSHH"/>
    <property type="match status" value="1"/>
</dbReference>
<evidence type="ECO:0000313" key="1">
    <source>
        <dbReference type="EMBL" id="ARU57407.1"/>
    </source>
</evidence>
<dbReference type="RefSeq" id="WP_087462305.1">
    <property type="nucleotide sequence ID" value="NZ_CP021425.1"/>
</dbReference>
<dbReference type="EMBL" id="CP021425">
    <property type="protein sequence ID" value="ARU57407.1"/>
    <property type="molecule type" value="Genomic_DNA"/>
</dbReference>
<dbReference type="KEGG" id="ome:OLMES_3369"/>
<dbReference type="AlphaFoldDB" id="A0A1Y0IA59"/>
<dbReference type="InterPro" id="IPR011447">
    <property type="entry name" value="DUF1552"/>
</dbReference>
<proteinExistence type="predicted"/>